<gene>
    <name evidence="1" type="ORF">DPMN_121770</name>
</gene>
<reference evidence="1" key="2">
    <citation type="submission" date="2020-11" db="EMBL/GenBank/DDBJ databases">
        <authorList>
            <person name="McCartney M.A."/>
            <person name="Auch B."/>
            <person name="Kono T."/>
            <person name="Mallez S."/>
            <person name="Becker A."/>
            <person name="Gohl D.M."/>
            <person name="Silverstein K.A.T."/>
            <person name="Koren S."/>
            <person name="Bechman K.B."/>
            <person name="Herman A."/>
            <person name="Abrahante J.E."/>
            <person name="Garbe J."/>
        </authorList>
    </citation>
    <scope>NUCLEOTIDE SEQUENCE</scope>
    <source>
        <strain evidence="1">Duluth1</strain>
        <tissue evidence="1">Whole animal</tissue>
    </source>
</reference>
<name>A0A9D4JPV4_DREPO</name>
<evidence type="ECO:0000313" key="1">
    <source>
        <dbReference type="EMBL" id="KAH3820026.1"/>
    </source>
</evidence>
<accession>A0A9D4JPV4</accession>
<evidence type="ECO:0000313" key="2">
    <source>
        <dbReference type="Proteomes" id="UP000828390"/>
    </source>
</evidence>
<comment type="caution">
    <text evidence="1">The sequence shown here is derived from an EMBL/GenBank/DDBJ whole genome shotgun (WGS) entry which is preliminary data.</text>
</comment>
<reference evidence="1" key="1">
    <citation type="journal article" date="2019" name="bioRxiv">
        <title>The Genome of the Zebra Mussel, Dreissena polymorpha: A Resource for Invasive Species Research.</title>
        <authorList>
            <person name="McCartney M.A."/>
            <person name="Auch B."/>
            <person name="Kono T."/>
            <person name="Mallez S."/>
            <person name="Zhang Y."/>
            <person name="Obille A."/>
            <person name="Becker A."/>
            <person name="Abrahante J.E."/>
            <person name="Garbe J."/>
            <person name="Badalamenti J.P."/>
            <person name="Herman A."/>
            <person name="Mangelson H."/>
            <person name="Liachko I."/>
            <person name="Sullivan S."/>
            <person name="Sone E.D."/>
            <person name="Koren S."/>
            <person name="Silverstein K.A.T."/>
            <person name="Beckman K.B."/>
            <person name="Gohl D.M."/>
        </authorList>
    </citation>
    <scope>NUCLEOTIDE SEQUENCE</scope>
    <source>
        <strain evidence="1">Duluth1</strain>
        <tissue evidence="1">Whole animal</tissue>
    </source>
</reference>
<organism evidence="1 2">
    <name type="scientific">Dreissena polymorpha</name>
    <name type="common">Zebra mussel</name>
    <name type="synonym">Mytilus polymorpha</name>
    <dbReference type="NCBI Taxonomy" id="45954"/>
    <lineage>
        <taxon>Eukaryota</taxon>
        <taxon>Metazoa</taxon>
        <taxon>Spiralia</taxon>
        <taxon>Lophotrochozoa</taxon>
        <taxon>Mollusca</taxon>
        <taxon>Bivalvia</taxon>
        <taxon>Autobranchia</taxon>
        <taxon>Heteroconchia</taxon>
        <taxon>Euheterodonta</taxon>
        <taxon>Imparidentia</taxon>
        <taxon>Neoheterodontei</taxon>
        <taxon>Myida</taxon>
        <taxon>Dreissenoidea</taxon>
        <taxon>Dreissenidae</taxon>
        <taxon>Dreissena</taxon>
    </lineage>
</organism>
<keyword evidence="2" id="KW-1185">Reference proteome</keyword>
<sequence>MPSPVLPLCETPAMPLETCPSGASQSVHAQVLMTGEKPSTLSQVDLNVYERQIP</sequence>
<dbReference type="Proteomes" id="UP000828390">
    <property type="component" value="Unassembled WGS sequence"/>
</dbReference>
<proteinExistence type="predicted"/>
<protein>
    <submittedName>
        <fullName evidence="1">Uncharacterized protein</fullName>
    </submittedName>
</protein>
<dbReference type="AlphaFoldDB" id="A0A9D4JPV4"/>
<dbReference type="EMBL" id="JAIWYP010000005">
    <property type="protein sequence ID" value="KAH3820026.1"/>
    <property type="molecule type" value="Genomic_DNA"/>
</dbReference>